<name>A0ABV2PPQ7_9BACI</name>
<proteinExistence type="predicted"/>
<accession>A0ABV2PPQ7</accession>
<dbReference type="Proteomes" id="UP001549363">
    <property type="component" value="Unassembled WGS sequence"/>
</dbReference>
<evidence type="ECO:0000313" key="2">
    <source>
        <dbReference type="Proteomes" id="UP001549363"/>
    </source>
</evidence>
<reference evidence="1 2" key="1">
    <citation type="submission" date="2024-06" db="EMBL/GenBank/DDBJ databases">
        <title>Sorghum-associated microbial communities from plants grown in Nebraska, USA.</title>
        <authorList>
            <person name="Schachtman D."/>
        </authorList>
    </citation>
    <scope>NUCLEOTIDE SEQUENCE [LARGE SCALE GENOMIC DNA]</scope>
    <source>
        <strain evidence="1 2">736</strain>
    </source>
</reference>
<dbReference type="EMBL" id="JBEPSB010000024">
    <property type="protein sequence ID" value="MET4562716.1"/>
    <property type="molecule type" value="Genomic_DNA"/>
</dbReference>
<organism evidence="1 2">
    <name type="scientific">Lysinibacillus parviboronicapiens</name>
    <dbReference type="NCBI Taxonomy" id="436516"/>
    <lineage>
        <taxon>Bacteria</taxon>
        <taxon>Bacillati</taxon>
        <taxon>Bacillota</taxon>
        <taxon>Bacilli</taxon>
        <taxon>Bacillales</taxon>
        <taxon>Bacillaceae</taxon>
        <taxon>Lysinibacillus</taxon>
    </lineage>
</organism>
<keyword evidence="2" id="KW-1185">Reference proteome</keyword>
<sequence>MNLVSFRVLNPPNDCLSKSNLILTPTLEEVGAFVSSIASAVNIVISLGF</sequence>
<evidence type="ECO:0000313" key="1">
    <source>
        <dbReference type="EMBL" id="MET4562716.1"/>
    </source>
</evidence>
<gene>
    <name evidence="1" type="ORF">ABIA69_003907</name>
</gene>
<protein>
    <submittedName>
        <fullName evidence="1">Uncharacterized protein</fullName>
    </submittedName>
</protein>
<comment type="caution">
    <text evidence="1">The sequence shown here is derived from an EMBL/GenBank/DDBJ whole genome shotgun (WGS) entry which is preliminary data.</text>
</comment>